<evidence type="ECO:0000256" key="7">
    <source>
        <dbReference type="ARBA" id="ARBA00023277"/>
    </source>
</evidence>
<evidence type="ECO:0000256" key="8">
    <source>
        <dbReference type="ARBA" id="ARBA00023295"/>
    </source>
</evidence>
<evidence type="ECO:0000256" key="11">
    <source>
        <dbReference type="SAM" id="MobiDB-lite"/>
    </source>
</evidence>
<keyword evidence="5 12" id="KW-0732">Signal</keyword>
<evidence type="ECO:0000256" key="5">
    <source>
        <dbReference type="ARBA" id="ARBA00022729"/>
    </source>
</evidence>
<keyword evidence="3" id="KW-0134">Cell wall</keyword>
<feature type="chain" id="PRO_5047404907" evidence="12">
    <location>
        <begin position="20"/>
        <end position="427"/>
    </location>
</feature>
<dbReference type="PANTHER" id="PTHR31316:SF0">
    <property type="entry name" value="SECRETED BETA-GLUCOSIDASE SIM1-RELATED"/>
    <property type="match status" value="1"/>
</dbReference>
<feature type="compositionally biased region" description="Low complexity" evidence="11">
    <location>
        <begin position="134"/>
        <end position="148"/>
    </location>
</feature>
<comment type="subcellular location">
    <subcellularLocation>
        <location evidence="1">Secreted</location>
        <location evidence="1">Cell wall</location>
    </subcellularLocation>
</comment>
<name>A0ABR0BFP5_PURLI</name>
<gene>
    <name evidence="13" type="ORF">Purlil1_12924</name>
</gene>
<keyword evidence="7" id="KW-0119">Carbohydrate metabolism</keyword>
<keyword evidence="10" id="KW-0624">Polysaccharide degradation</keyword>
<dbReference type="EMBL" id="JAWRVI010000147">
    <property type="protein sequence ID" value="KAK4074629.1"/>
    <property type="molecule type" value="Genomic_DNA"/>
</dbReference>
<comment type="similarity">
    <text evidence="2">Belongs to the SUN family.</text>
</comment>
<reference evidence="13 14" key="1">
    <citation type="journal article" date="2024" name="Microbiol. Resour. Announc.">
        <title>Genome annotations for the ascomycete fungi Trichoderma harzianum, Trichoderma aggressivum, and Purpureocillium lilacinum.</title>
        <authorList>
            <person name="Beijen E.P.W."/>
            <person name="Ohm R.A."/>
        </authorList>
    </citation>
    <scope>NUCLEOTIDE SEQUENCE [LARGE SCALE GENOMIC DNA]</scope>
    <source>
        <strain evidence="13 14">CBS 150709</strain>
    </source>
</reference>
<comment type="caution">
    <text evidence="13">The sequence shown here is derived from an EMBL/GenBank/DDBJ whole genome shotgun (WGS) entry which is preliminary data.</text>
</comment>
<sequence length="427" mass="45365">MKKVFSYTLAAMLAVSATASQGQRLHRHARKHLGNRIDKLAPEQNTAVVAAFATAYVDLEGRPYEKSEAEACLRTGNCVVVGETTPTWALPPPPPKPTTKSKAPAQFIEKPSTTLSPPPLPSKATSKAPPPPASTQAKPAKSSSSTSKGSGVDREFPSGEIKCSEFPSEYGAVPINWLNTDGWSGLQIVPDFVPGAKFINTIATGIAGDSCRKGTFCSYACPDGYQKAHWPEAQGSTKQSVGGVYCNSNGYLELTRKGYKTLCQKGAGGVSIKNDLIEVVSTCRTDYPGTEAMVIPAIAQPGSTVEVTVPVSSKYYVWDNKKTSAQYYINPKGLGPADACVWTSDKQPKAAGNWAPLNLGVGQDDNGVTWIGLFRNKPTSQADLDFNVEITGDVSVKCSYKKGQFSDGSDGCTAAVKAGGQAVIRYY</sequence>
<keyword evidence="14" id="KW-1185">Reference proteome</keyword>
<evidence type="ECO:0000256" key="2">
    <source>
        <dbReference type="ARBA" id="ARBA00010579"/>
    </source>
</evidence>
<evidence type="ECO:0000313" key="13">
    <source>
        <dbReference type="EMBL" id="KAK4074629.1"/>
    </source>
</evidence>
<evidence type="ECO:0000256" key="1">
    <source>
        <dbReference type="ARBA" id="ARBA00004191"/>
    </source>
</evidence>
<keyword evidence="8" id="KW-0326">Glycosidase</keyword>
<protein>
    <submittedName>
        <fullName evidence="13">CAZyme family GH132</fullName>
    </submittedName>
</protein>
<evidence type="ECO:0000256" key="12">
    <source>
        <dbReference type="SAM" id="SignalP"/>
    </source>
</evidence>
<evidence type="ECO:0000256" key="3">
    <source>
        <dbReference type="ARBA" id="ARBA00022512"/>
    </source>
</evidence>
<keyword evidence="6" id="KW-0378">Hydrolase</keyword>
<feature type="compositionally biased region" description="Low complexity" evidence="11">
    <location>
        <begin position="98"/>
        <end position="115"/>
    </location>
</feature>
<feature type="signal peptide" evidence="12">
    <location>
        <begin position="1"/>
        <end position="19"/>
    </location>
</feature>
<dbReference type="InterPro" id="IPR005556">
    <property type="entry name" value="SUN"/>
</dbReference>
<keyword evidence="4" id="KW-0964">Secreted</keyword>
<dbReference type="PANTHER" id="PTHR31316">
    <property type="entry name" value="BETA-GLUCOSIDASE-LIKE PROTEIN NCA3, MITOCHONDRIAL-RELATED"/>
    <property type="match status" value="1"/>
</dbReference>
<dbReference type="InterPro" id="IPR051526">
    <property type="entry name" value="Beta-Glucosidase_SUN"/>
</dbReference>
<proteinExistence type="inferred from homology"/>
<organism evidence="13 14">
    <name type="scientific">Purpureocillium lilacinum</name>
    <name type="common">Paecilomyces lilacinus</name>
    <dbReference type="NCBI Taxonomy" id="33203"/>
    <lineage>
        <taxon>Eukaryota</taxon>
        <taxon>Fungi</taxon>
        <taxon>Dikarya</taxon>
        <taxon>Ascomycota</taxon>
        <taxon>Pezizomycotina</taxon>
        <taxon>Sordariomycetes</taxon>
        <taxon>Hypocreomycetidae</taxon>
        <taxon>Hypocreales</taxon>
        <taxon>Ophiocordycipitaceae</taxon>
        <taxon>Purpureocillium</taxon>
    </lineage>
</organism>
<keyword evidence="9" id="KW-0961">Cell wall biogenesis/degradation</keyword>
<evidence type="ECO:0000256" key="6">
    <source>
        <dbReference type="ARBA" id="ARBA00022801"/>
    </source>
</evidence>
<evidence type="ECO:0000256" key="9">
    <source>
        <dbReference type="ARBA" id="ARBA00023316"/>
    </source>
</evidence>
<feature type="region of interest" description="Disordered" evidence="11">
    <location>
        <begin position="84"/>
        <end position="158"/>
    </location>
</feature>
<dbReference type="Pfam" id="PF03856">
    <property type="entry name" value="SUN"/>
    <property type="match status" value="1"/>
</dbReference>
<accession>A0ABR0BFP5</accession>
<dbReference type="Proteomes" id="UP001287286">
    <property type="component" value="Unassembled WGS sequence"/>
</dbReference>
<evidence type="ECO:0000256" key="4">
    <source>
        <dbReference type="ARBA" id="ARBA00022525"/>
    </source>
</evidence>
<evidence type="ECO:0000313" key="14">
    <source>
        <dbReference type="Proteomes" id="UP001287286"/>
    </source>
</evidence>
<evidence type="ECO:0000256" key="10">
    <source>
        <dbReference type="ARBA" id="ARBA00023326"/>
    </source>
</evidence>